<keyword evidence="3" id="KW-1185">Reference proteome</keyword>
<sequence length="232" mass="25114">MWQKGSDFVVWDESTSYVIPANNDARSAMTFSLGLQDNELGKIRKARNNDLTTSPIPGAADVRTDENSTMTHPIFGISAYGMTAETRIIIGASVALGGMLLIVGCFWCLIHIMVRSTRDGNTNTVEFTLATTQSEGVFDSKAAGSDCPKNAKTLQKTLDSTQKTFLSKEKNSSNTETSNKPLRRAKPKGISTYGLEASTMTNVVSRIPSTYSDVDDQYESLQVLASIAPPPS</sequence>
<name>A0A1I7YDK1_9BILA</name>
<evidence type="ECO:0000313" key="3">
    <source>
        <dbReference type="Proteomes" id="UP000095287"/>
    </source>
</evidence>
<feature type="transmembrane region" description="Helical" evidence="2">
    <location>
        <begin position="88"/>
        <end position="110"/>
    </location>
</feature>
<evidence type="ECO:0000313" key="4">
    <source>
        <dbReference type="WBParaSite" id="L893_g15041.t1"/>
    </source>
</evidence>
<accession>A0A1I7YDK1</accession>
<keyword evidence="2" id="KW-1133">Transmembrane helix</keyword>
<dbReference type="Proteomes" id="UP000095287">
    <property type="component" value="Unplaced"/>
</dbReference>
<evidence type="ECO:0000256" key="1">
    <source>
        <dbReference type="SAM" id="MobiDB-lite"/>
    </source>
</evidence>
<reference evidence="4" key="1">
    <citation type="submission" date="2016-11" db="UniProtKB">
        <authorList>
            <consortium name="WormBaseParasite"/>
        </authorList>
    </citation>
    <scope>IDENTIFICATION</scope>
</reference>
<dbReference type="WBParaSite" id="L893_g15041.t1">
    <property type="protein sequence ID" value="L893_g15041.t1"/>
    <property type="gene ID" value="L893_g15041"/>
</dbReference>
<protein>
    <submittedName>
        <fullName evidence="4">DOMON domain-containing protein</fullName>
    </submittedName>
</protein>
<proteinExistence type="predicted"/>
<keyword evidence="2" id="KW-0812">Transmembrane</keyword>
<feature type="region of interest" description="Disordered" evidence="1">
    <location>
        <begin position="162"/>
        <end position="188"/>
    </location>
</feature>
<evidence type="ECO:0000256" key="2">
    <source>
        <dbReference type="SAM" id="Phobius"/>
    </source>
</evidence>
<dbReference type="AlphaFoldDB" id="A0A1I7YDK1"/>
<keyword evidence="2" id="KW-0472">Membrane</keyword>
<organism evidence="3 4">
    <name type="scientific">Steinernema glaseri</name>
    <dbReference type="NCBI Taxonomy" id="37863"/>
    <lineage>
        <taxon>Eukaryota</taxon>
        <taxon>Metazoa</taxon>
        <taxon>Ecdysozoa</taxon>
        <taxon>Nematoda</taxon>
        <taxon>Chromadorea</taxon>
        <taxon>Rhabditida</taxon>
        <taxon>Tylenchina</taxon>
        <taxon>Panagrolaimomorpha</taxon>
        <taxon>Strongyloidoidea</taxon>
        <taxon>Steinernematidae</taxon>
        <taxon>Steinernema</taxon>
    </lineage>
</organism>